<dbReference type="Gene3D" id="3.90.550.50">
    <property type="match status" value="1"/>
</dbReference>
<dbReference type="Pfam" id="PF02434">
    <property type="entry name" value="Fringe"/>
    <property type="match status" value="1"/>
</dbReference>
<evidence type="ECO:0000256" key="4">
    <source>
        <dbReference type="ARBA" id="ARBA00012557"/>
    </source>
</evidence>
<reference evidence="15" key="2">
    <citation type="submission" date="2025-05" db="UniProtKB">
        <authorList>
            <consortium name="EnsemblMetazoa"/>
        </authorList>
    </citation>
    <scope>IDENTIFICATION</scope>
</reference>
<evidence type="ECO:0000256" key="13">
    <source>
        <dbReference type="SAM" id="Phobius"/>
    </source>
</evidence>
<comment type="similarity">
    <text evidence="3">Belongs to the glycosyltransferase 31 family. Beta3-Gal-T subfamily.</text>
</comment>
<dbReference type="InterPro" id="IPR003378">
    <property type="entry name" value="Fringe-like_glycosylTrfase"/>
</dbReference>
<evidence type="ECO:0000313" key="15">
    <source>
        <dbReference type="EnsemblMetazoa" id="XP_044315823.1"/>
    </source>
</evidence>
<evidence type="ECO:0000256" key="1">
    <source>
        <dbReference type="ARBA" id="ARBA00004606"/>
    </source>
</evidence>
<dbReference type="PANTHER" id="PTHR23033:SF14">
    <property type="entry name" value="GLYCOPROTEIN-N-ACETYLGALACTOSAMINE 3-BETA-GALACTOSYLTRANSFERASE 1-RELATED"/>
    <property type="match status" value="1"/>
</dbReference>
<reference evidence="16" key="1">
    <citation type="journal article" date="2021" name="Elife">
        <title>Highly contiguous assemblies of 101 drosophilid genomes.</title>
        <authorList>
            <person name="Kim B.Y."/>
            <person name="Wang J.R."/>
            <person name="Miller D.E."/>
            <person name="Barmina O."/>
            <person name="Delaney E."/>
            <person name="Thompson A."/>
            <person name="Comeault A.A."/>
            <person name="Peede D."/>
            <person name="D'Agostino E.R."/>
            <person name="Pelaez J."/>
            <person name="Aguilar J.M."/>
            <person name="Haji D."/>
            <person name="Matsunaga T."/>
            <person name="Armstrong E.E."/>
            <person name="Zych M."/>
            <person name="Ogawa Y."/>
            <person name="Stamenkovic-Radak M."/>
            <person name="Jelic M."/>
            <person name="Veselinovic M.S."/>
            <person name="Tanaskovic M."/>
            <person name="Eric P."/>
            <person name="Gao J.J."/>
            <person name="Katoh T.K."/>
            <person name="Toda M.J."/>
            <person name="Watabe H."/>
            <person name="Watada M."/>
            <person name="Davis J.S."/>
            <person name="Moyle L.C."/>
            <person name="Manoli G."/>
            <person name="Bertolini E."/>
            <person name="Kostal V."/>
            <person name="Hawley R.S."/>
            <person name="Takahashi A."/>
            <person name="Jones C.D."/>
            <person name="Price D.K."/>
            <person name="Whiteman N."/>
            <person name="Kopp A."/>
            <person name="Matute D.R."/>
            <person name="Petrov D.A."/>
        </authorList>
    </citation>
    <scope>NUCLEOTIDE SEQUENCE [LARGE SCALE GENOMIC DNA]</scope>
</reference>
<keyword evidence="5" id="KW-0328">Glycosyltransferase</keyword>
<evidence type="ECO:0000259" key="14">
    <source>
        <dbReference type="Pfam" id="PF02434"/>
    </source>
</evidence>
<feature type="compositionally biased region" description="Low complexity" evidence="12">
    <location>
        <begin position="54"/>
        <end position="72"/>
    </location>
</feature>
<evidence type="ECO:0000256" key="7">
    <source>
        <dbReference type="ARBA" id="ARBA00022692"/>
    </source>
</evidence>
<evidence type="ECO:0000256" key="3">
    <source>
        <dbReference type="ARBA" id="ARBA00006462"/>
    </source>
</evidence>
<comment type="pathway">
    <text evidence="2">Protein modification; protein glycosylation.</text>
</comment>
<evidence type="ECO:0000313" key="16">
    <source>
        <dbReference type="Proteomes" id="UP001652680"/>
    </source>
</evidence>
<organism evidence="15 16">
    <name type="scientific">Drosophila rhopaloa</name>
    <name type="common">Fruit fly</name>
    <dbReference type="NCBI Taxonomy" id="1041015"/>
    <lineage>
        <taxon>Eukaryota</taxon>
        <taxon>Metazoa</taxon>
        <taxon>Ecdysozoa</taxon>
        <taxon>Arthropoda</taxon>
        <taxon>Hexapoda</taxon>
        <taxon>Insecta</taxon>
        <taxon>Pterygota</taxon>
        <taxon>Neoptera</taxon>
        <taxon>Endopterygota</taxon>
        <taxon>Diptera</taxon>
        <taxon>Brachycera</taxon>
        <taxon>Muscomorpha</taxon>
        <taxon>Ephydroidea</taxon>
        <taxon>Drosophilidae</taxon>
        <taxon>Drosophila</taxon>
        <taxon>Sophophora</taxon>
    </lineage>
</organism>
<feature type="domain" description="Fringe-like glycosyltransferase" evidence="14">
    <location>
        <begin position="88"/>
        <end position="252"/>
    </location>
</feature>
<dbReference type="Proteomes" id="UP001652680">
    <property type="component" value="Unassembled WGS sequence"/>
</dbReference>
<dbReference type="EnsemblMetazoa" id="XM_044459888.1">
    <property type="protein sequence ID" value="XP_044315823.1"/>
    <property type="gene ID" value="LOC108053152"/>
</dbReference>
<evidence type="ECO:0000256" key="12">
    <source>
        <dbReference type="SAM" id="MobiDB-lite"/>
    </source>
</evidence>
<keyword evidence="7 13" id="KW-0812">Transmembrane</keyword>
<dbReference type="InterPro" id="IPR026050">
    <property type="entry name" value="C1GALT1/C1GALT1_chp1"/>
</dbReference>
<evidence type="ECO:0000256" key="5">
    <source>
        <dbReference type="ARBA" id="ARBA00022676"/>
    </source>
</evidence>
<evidence type="ECO:0000256" key="6">
    <source>
        <dbReference type="ARBA" id="ARBA00022679"/>
    </source>
</evidence>
<evidence type="ECO:0000256" key="9">
    <source>
        <dbReference type="ARBA" id="ARBA00022968"/>
    </source>
</evidence>
<evidence type="ECO:0000256" key="8">
    <source>
        <dbReference type="ARBA" id="ARBA00022741"/>
    </source>
</evidence>
<evidence type="ECO:0000256" key="2">
    <source>
        <dbReference type="ARBA" id="ARBA00004922"/>
    </source>
</evidence>
<dbReference type="PANTHER" id="PTHR23033">
    <property type="entry name" value="BETA1,3-GALACTOSYLTRANSFERASE"/>
    <property type="match status" value="1"/>
</dbReference>
<protein>
    <recommendedName>
        <fullName evidence="4">N-acetylgalactosaminide beta-1,3-galactosyltransferase</fullName>
        <ecNumber evidence="4">2.4.1.122</ecNumber>
    </recommendedName>
</protein>
<name>A0ABM5JAH1_DRORH</name>
<dbReference type="EC" id="2.4.1.122" evidence="4"/>
<keyword evidence="11 13" id="KW-0472">Membrane</keyword>
<evidence type="ECO:0000256" key="10">
    <source>
        <dbReference type="ARBA" id="ARBA00022989"/>
    </source>
</evidence>
<sequence length="389" mass="44222">MIGLRPHRKRLELVLMVLIGVAWGILLSELMRRQNQEAQVKEKSSPFPTSRRISPCPTAPSTTSTSPYITTTPPSPHELASHLFNKTRVLCMVLTSPKNHQSRAIHLQRTWGTRCNKLIFMSTKADKELGAVALKVREGYSNLWPKTRASLQYVYKHHFRNYDWFLKADDDTYVIMENLRAFLSAYSPKAPVYFGNKFRTHVKEGYMSGGAGYVLSKMALHRLMKVGFGNSSLCSNRGYGYEDVELGRCLQGVGVVGGDSRDEHGLSRFIPFSPLHWYPDAPQWYRPLLYHTTPNITNDCCSNSAISFHYNNAKEFYVLDYIIYKLGVFGINRRQDQLPSKKSFLAVNHSNGTSQTKQIELGKMTFNKMVPGKNVTKPKAKAQVLAFLR</sequence>
<dbReference type="GeneID" id="108053152"/>
<keyword evidence="10 13" id="KW-1133">Transmembrane helix</keyword>
<keyword evidence="8" id="KW-0547">Nucleotide-binding</keyword>
<proteinExistence type="inferred from homology"/>
<accession>A0ABM5JAH1</accession>
<feature type="transmembrane region" description="Helical" evidence="13">
    <location>
        <begin position="12"/>
        <end position="31"/>
    </location>
</feature>
<keyword evidence="16" id="KW-1185">Reference proteome</keyword>
<keyword evidence="9" id="KW-0735">Signal-anchor</keyword>
<evidence type="ECO:0000256" key="11">
    <source>
        <dbReference type="ARBA" id="ARBA00023136"/>
    </source>
</evidence>
<keyword evidence="6" id="KW-0808">Transferase</keyword>
<comment type="subcellular location">
    <subcellularLocation>
        <location evidence="1">Membrane</location>
        <topology evidence="1">Single-pass type II membrane protein</topology>
    </subcellularLocation>
</comment>
<feature type="region of interest" description="Disordered" evidence="12">
    <location>
        <begin position="39"/>
        <end position="72"/>
    </location>
</feature>
<dbReference type="RefSeq" id="XP_044315823.1">
    <property type="nucleotide sequence ID" value="XM_044459888.1"/>
</dbReference>